<comment type="caution">
    <text evidence="2">The sequence shown here is derived from an EMBL/GenBank/DDBJ whole genome shotgun (WGS) entry which is preliminary data.</text>
</comment>
<feature type="compositionally biased region" description="Polar residues" evidence="1">
    <location>
        <begin position="161"/>
        <end position="187"/>
    </location>
</feature>
<feature type="compositionally biased region" description="Basic and acidic residues" evidence="1">
    <location>
        <begin position="23"/>
        <end position="33"/>
    </location>
</feature>
<dbReference type="InterPro" id="IPR007590">
    <property type="entry name" value="Saf4/Yju2"/>
</dbReference>
<dbReference type="AlphaFoldDB" id="A0A7J7K814"/>
<evidence type="ECO:0000256" key="1">
    <source>
        <dbReference type="SAM" id="MobiDB-lite"/>
    </source>
</evidence>
<sequence length="242" mass="26833">MDQEKKKQQAIEDEEAANPMKVLENRTKQSRNEMDTMEALTELREMNARHQKVDHDGIIRKAKLYQQELERLQKEEEDRLIRDLFGSAEEANGETIRRIIDSDDEDDPLPAKRAKVETESPSDLLLNTNPPSTSKSLPHKKAQSTKLNLSNLVRLKKPEKSNNPTLTTNSCSAITSTKQGTNDSNACTSKTDDTTSTNSTANDSHIANSNPSSSGIQQVKPIGALGMLGDYIYSSESGSDNE</sequence>
<accession>A0A7J7K814</accession>
<feature type="compositionally biased region" description="Basic and acidic residues" evidence="1">
    <location>
        <begin position="1"/>
        <end position="10"/>
    </location>
</feature>
<evidence type="ECO:0000313" key="2">
    <source>
        <dbReference type="EMBL" id="KAF6033768.1"/>
    </source>
</evidence>
<dbReference type="GO" id="GO:0000398">
    <property type="term" value="P:mRNA splicing, via spliceosome"/>
    <property type="evidence" value="ECO:0007669"/>
    <property type="project" value="InterPro"/>
</dbReference>
<dbReference type="Pfam" id="PF04502">
    <property type="entry name" value="Saf4_Yju2"/>
    <property type="match status" value="1"/>
</dbReference>
<evidence type="ECO:0000313" key="3">
    <source>
        <dbReference type="Proteomes" id="UP000593567"/>
    </source>
</evidence>
<dbReference type="OrthoDB" id="674963at2759"/>
<feature type="compositionally biased region" description="Polar residues" evidence="1">
    <location>
        <begin position="205"/>
        <end position="217"/>
    </location>
</feature>
<dbReference type="PANTHER" id="PTHR12111:SF1">
    <property type="entry name" value="SPLICING FACTOR YJU2"/>
    <property type="match status" value="1"/>
</dbReference>
<gene>
    <name evidence="2" type="ORF">EB796_007921</name>
</gene>
<dbReference type="PANTHER" id="PTHR12111">
    <property type="entry name" value="SPLICING FACTOR YJU2"/>
    <property type="match status" value="1"/>
</dbReference>
<protein>
    <submittedName>
        <fullName evidence="2">CCDC94</fullName>
    </submittedName>
</protein>
<dbReference type="Proteomes" id="UP000593567">
    <property type="component" value="Unassembled WGS sequence"/>
</dbReference>
<reference evidence="2" key="1">
    <citation type="submission" date="2020-06" db="EMBL/GenBank/DDBJ databases">
        <title>Draft genome of Bugula neritina, a colonial animal packing powerful symbionts and potential medicines.</title>
        <authorList>
            <person name="Rayko M."/>
        </authorList>
    </citation>
    <scope>NUCLEOTIDE SEQUENCE [LARGE SCALE GENOMIC DNA]</scope>
    <source>
        <strain evidence="2">Kwan_BN1</strain>
    </source>
</reference>
<proteinExistence type="predicted"/>
<dbReference type="GO" id="GO:0071006">
    <property type="term" value="C:U2-type catalytic step 1 spliceosome"/>
    <property type="evidence" value="ECO:0007669"/>
    <property type="project" value="TreeGrafter"/>
</dbReference>
<dbReference type="EMBL" id="VXIV02001242">
    <property type="protein sequence ID" value="KAF6033768.1"/>
    <property type="molecule type" value="Genomic_DNA"/>
</dbReference>
<keyword evidence="3" id="KW-1185">Reference proteome</keyword>
<feature type="region of interest" description="Disordered" evidence="1">
    <location>
        <begin position="86"/>
        <end position="218"/>
    </location>
</feature>
<feature type="compositionally biased region" description="Low complexity" evidence="1">
    <location>
        <begin position="194"/>
        <end position="204"/>
    </location>
</feature>
<name>A0A7J7K814_BUGNE</name>
<organism evidence="2 3">
    <name type="scientific">Bugula neritina</name>
    <name type="common">Brown bryozoan</name>
    <name type="synonym">Sertularia neritina</name>
    <dbReference type="NCBI Taxonomy" id="10212"/>
    <lineage>
        <taxon>Eukaryota</taxon>
        <taxon>Metazoa</taxon>
        <taxon>Spiralia</taxon>
        <taxon>Lophotrochozoa</taxon>
        <taxon>Bryozoa</taxon>
        <taxon>Gymnolaemata</taxon>
        <taxon>Cheilostomatida</taxon>
        <taxon>Flustrina</taxon>
        <taxon>Buguloidea</taxon>
        <taxon>Bugulidae</taxon>
        <taxon>Bugula</taxon>
    </lineage>
</organism>
<feature type="region of interest" description="Disordered" evidence="1">
    <location>
        <begin position="1"/>
        <end position="33"/>
    </location>
</feature>
<feature type="compositionally biased region" description="Polar residues" evidence="1">
    <location>
        <begin position="119"/>
        <end position="136"/>
    </location>
</feature>